<evidence type="ECO:0000313" key="4">
    <source>
        <dbReference type="Proteomes" id="UP000032336"/>
    </source>
</evidence>
<organism evidence="3 4">
    <name type="scientific">Ferrimicrobium acidiphilum DSM 19497</name>
    <dbReference type="NCBI Taxonomy" id="1121877"/>
    <lineage>
        <taxon>Bacteria</taxon>
        <taxon>Bacillati</taxon>
        <taxon>Actinomycetota</taxon>
        <taxon>Acidimicrobiia</taxon>
        <taxon>Acidimicrobiales</taxon>
        <taxon>Acidimicrobiaceae</taxon>
        <taxon>Ferrimicrobium</taxon>
    </lineage>
</organism>
<dbReference type="InterPro" id="IPR006321">
    <property type="entry name" value="PilT/PilU"/>
</dbReference>
<dbReference type="CDD" id="cd01131">
    <property type="entry name" value="PilT"/>
    <property type="match status" value="1"/>
</dbReference>
<comment type="caution">
    <text evidence="3">The sequence shown here is derived from an EMBL/GenBank/DDBJ whole genome shotgun (WGS) entry which is preliminary data.</text>
</comment>
<dbReference type="Pfam" id="PF00437">
    <property type="entry name" value="T2SSE"/>
    <property type="match status" value="1"/>
</dbReference>
<gene>
    <name evidence="3" type="primary">pilT1</name>
    <name evidence="3" type="ORF">FEAC_01430</name>
</gene>
<dbReference type="Gene3D" id="3.30.450.90">
    <property type="match status" value="1"/>
</dbReference>
<evidence type="ECO:0000259" key="2">
    <source>
        <dbReference type="PROSITE" id="PS00662"/>
    </source>
</evidence>
<comment type="similarity">
    <text evidence="1">Belongs to the GSP E family.</text>
</comment>
<dbReference type="PATRIC" id="fig|1121877.4.peg.152"/>
<dbReference type="GeneID" id="78371498"/>
<dbReference type="SUPFAM" id="SSF52540">
    <property type="entry name" value="P-loop containing nucleoside triphosphate hydrolases"/>
    <property type="match status" value="1"/>
</dbReference>
<dbReference type="InterPro" id="IPR050921">
    <property type="entry name" value="T4SS_GSP_E_ATPase"/>
</dbReference>
<dbReference type="OrthoDB" id="9805147at2"/>
<dbReference type="RefSeq" id="WP_035388074.1">
    <property type="nucleotide sequence ID" value="NZ_JQKF01000001.1"/>
</dbReference>
<protein>
    <submittedName>
        <fullName evidence="3">Twitching mobility protein</fullName>
    </submittedName>
</protein>
<dbReference type="PROSITE" id="PS00662">
    <property type="entry name" value="T2SP_E"/>
    <property type="match status" value="1"/>
</dbReference>
<dbReference type="Proteomes" id="UP000032336">
    <property type="component" value="Unassembled WGS sequence"/>
</dbReference>
<feature type="domain" description="Bacterial type II secretion system protein E" evidence="2">
    <location>
        <begin position="200"/>
        <end position="214"/>
    </location>
</feature>
<proteinExistence type="inferred from homology"/>
<dbReference type="EMBL" id="JXUW01000001">
    <property type="protein sequence ID" value="KJE78151.1"/>
    <property type="molecule type" value="Genomic_DNA"/>
</dbReference>
<evidence type="ECO:0000313" key="3">
    <source>
        <dbReference type="EMBL" id="KJE78151.1"/>
    </source>
</evidence>
<dbReference type="eggNOG" id="COG2805">
    <property type="taxonomic scope" value="Bacteria"/>
</dbReference>
<dbReference type="InterPro" id="IPR027417">
    <property type="entry name" value="P-loop_NTPase"/>
</dbReference>
<dbReference type="PANTHER" id="PTHR30486">
    <property type="entry name" value="TWITCHING MOTILITY PROTEIN PILT"/>
    <property type="match status" value="1"/>
</dbReference>
<dbReference type="GO" id="GO:0005524">
    <property type="term" value="F:ATP binding"/>
    <property type="evidence" value="ECO:0007669"/>
    <property type="project" value="InterPro"/>
</dbReference>
<name>A0A0D8FYA7_9ACTN</name>
<sequence length="365" mass="39406">MATSHHVLLESYLDTLRTLGGSDLHLKANAPACVRVSGRLSTIETLPSPSGEDLAAMMEAIMPESATAIFKKTGETDFAYVDTRGRRYRVNCFLFGRAIGFAFRSVKPQAPSYEDLGLPSSIADLANIERGLILVTGPTGSGKSSTLAAMVNAINTNKAKHIITLEDPIEYIHQDQRSFVNQREIGFDTRTFASALRASLRQDPDVILVGEMRDLETVEAAMQAAETGHLVLSTLHTLGVAETISRIIDFFPPYQQKQARVSIADILAGVISQRLVEASTGGTLVAACEVLVTNGRVKQAILEPERATDIRTIVTEGAFYGMMTFDQALAKLVTDEKITTETALANASNSHDLGLMLKDLGHAVA</sequence>
<dbReference type="PANTHER" id="PTHR30486:SF12">
    <property type="entry name" value="TYPE IV PILUS ATPASE PILU"/>
    <property type="match status" value="1"/>
</dbReference>
<dbReference type="GO" id="GO:0016887">
    <property type="term" value="F:ATP hydrolysis activity"/>
    <property type="evidence" value="ECO:0007669"/>
    <property type="project" value="InterPro"/>
</dbReference>
<dbReference type="InterPro" id="IPR001482">
    <property type="entry name" value="T2SS/T4SS_dom"/>
</dbReference>
<keyword evidence="4" id="KW-1185">Reference proteome</keyword>
<dbReference type="Gene3D" id="3.40.50.300">
    <property type="entry name" value="P-loop containing nucleotide triphosphate hydrolases"/>
    <property type="match status" value="1"/>
</dbReference>
<dbReference type="AlphaFoldDB" id="A0A0D8FYA7"/>
<evidence type="ECO:0000256" key="1">
    <source>
        <dbReference type="ARBA" id="ARBA00006611"/>
    </source>
</evidence>
<accession>A0A0D8FYA7</accession>
<reference evidence="3 4" key="1">
    <citation type="submission" date="2015-01" db="EMBL/GenBank/DDBJ databases">
        <title>Draft genome of the acidophilic iron oxidizer Ferrimicrobium acidiphilum strain T23.</title>
        <authorList>
            <person name="Poehlein A."/>
            <person name="Eisen S."/>
            <person name="Schloemann M."/>
            <person name="Johnson B.D."/>
            <person name="Daniel R."/>
            <person name="Muehling M."/>
        </authorList>
    </citation>
    <scope>NUCLEOTIDE SEQUENCE [LARGE SCALE GENOMIC DNA]</scope>
    <source>
        <strain evidence="3 4">T23</strain>
    </source>
</reference>
<dbReference type="STRING" id="1121877.FEAC_01430"/>
<dbReference type="NCBIfam" id="TIGR01420">
    <property type="entry name" value="pilT_fam"/>
    <property type="match status" value="1"/>
</dbReference>